<reference evidence="1 2" key="1">
    <citation type="submission" date="2016-01" db="EMBL/GenBank/DDBJ databases">
        <title>The new phylogeny of the genus Mycobacterium.</title>
        <authorList>
            <person name="Tarcisio F."/>
            <person name="Conor M."/>
            <person name="Antonella G."/>
            <person name="Elisabetta G."/>
            <person name="Giulia F.S."/>
            <person name="Sara T."/>
            <person name="Anna F."/>
            <person name="Clotilde B."/>
            <person name="Roberto B."/>
            <person name="Veronica D.S."/>
            <person name="Fabio R."/>
            <person name="Monica P."/>
            <person name="Olivier J."/>
            <person name="Enrico T."/>
            <person name="Nicola S."/>
        </authorList>
    </citation>
    <scope>NUCLEOTIDE SEQUENCE [LARGE SCALE GENOMIC DNA]</scope>
    <source>
        <strain evidence="1 2">DSM 44616</strain>
    </source>
</reference>
<dbReference type="EMBL" id="LQPR01000007">
    <property type="protein sequence ID" value="ORW74639.1"/>
    <property type="molecule type" value="Genomic_DNA"/>
</dbReference>
<dbReference type="AlphaFoldDB" id="A0AAJ3NT57"/>
<organism evidence="1 2">
    <name type="scientific">Mycobacterium saskatchewanense</name>
    <dbReference type="NCBI Taxonomy" id="220927"/>
    <lineage>
        <taxon>Bacteria</taxon>
        <taxon>Bacillati</taxon>
        <taxon>Actinomycetota</taxon>
        <taxon>Actinomycetes</taxon>
        <taxon>Mycobacteriales</taxon>
        <taxon>Mycobacteriaceae</taxon>
        <taxon>Mycobacterium</taxon>
        <taxon>Mycobacterium simiae complex</taxon>
    </lineage>
</organism>
<protein>
    <submittedName>
        <fullName evidence="1">Uncharacterized protein</fullName>
    </submittedName>
</protein>
<sequence>MSIPVPQQATNGQPESLHRLLSVRRALLAEEADAPSPAVARALEMADVYLFLALSYLGYTDHLFPEER</sequence>
<dbReference type="RefSeq" id="WP_042791965.1">
    <property type="nucleotide sequence ID" value="NZ_AP022573.1"/>
</dbReference>
<proteinExistence type="predicted"/>
<evidence type="ECO:0000313" key="2">
    <source>
        <dbReference type="Proteomes" id="UP000193387"/>
    </source>
</evidence>
<evidence type="ECO:0000313" key="1">
    <source>
        <dbReference type="EMBL" id="ORW74639.1"/>
    </source>
</evidence>
<gene>
    <name evidence="1" type="ORF">AWC23_04450</name>
</gene>
<accession>A0AAJ3NT57</accession>
<comment type="caution">
    <text evidence="1">The sequence shown here is derived from an EMBL/GenBank/DDBJ whole genome shotgun (WGS) entry which is preliminary data.</text>
</comment>
<name>A0AAJ3NT57_9MYCO</name>
<keyword evidence="2" id="KW-1185">Reference proteome</keyword>
<dbReference type="Proteomes" id="UP000193387">
    <property type="component" value="Unassembled WGS sequence"/>
</dbReference>